<dbReference type="STRING" id="5627.A0A1C7MQ53"/>
<feature type="transmembrane region" description="Helical" evidence="1">
    <location>
        <begin position="20"/>
        <end position="47"/>
    </location>
</feature>
<dbReference type="Pfam" id="PF20152">
    <property type="entry name" value="DUF6534"/>
    <property type="match status" value="1"/>
</dbReference>
<evidence type="ECO:0000256" key="1">
    <source>
        <dbReference type="SAM" id="Phobius"/>
    </source>
</evidence>
<sequence>MTLNAPHRYKVFSYFELAKISWILYLSFAAVLTADFIIAISLCWLLARHRTGFQRTDSIIRILMLYSVNTCVITTIFAFYCRITVNPSPHPFHPLSLTPKHPQFIKMPDNFVYIAFYFTIPKCTSPPSLSPSLHPSLSLFSTNAHARHIVFLNSLLVTLNTRKHVRKIGPSVSIPYSAISGTRTAASADSAGKSQYGDVHGEQVLQIQIQATKTHSVTNINV</sequence>
<dbReference type="PANTHER" id="PTHR40465">
    <property type="entry name" value="CHROMOSOME 1, WHOLE GENOME SHOTGUN SEQUENCE"/>
    <property type="match status" value="1"/>
</dbReference>
<proteinExistence type="predicted"/>
<evidence type="ECO:0000259" key="2">
    <source>
        <dbReference type="Pfam" id="PF20152"/>
    </source>
</evidence>
<keyword evidence="1" id="KW-1133">Transmembrane helix</keyword>
<gene>
    <name evidence="3" type="ORF">A0H81_03488</name>
</gene>
<protein>
    <recommendedName>
        <fullName evidence="2">DUF6534 domain-containing protein</fullName>
    </recommendedName>
</protein>
<keyword evidence="4" id="KW-1185">Reference proteome</keyword>
<dbReference type="AlphaFoldDB" id="A0A1C7MQ53"/>
<feature type="transmembrane region" description="Helical" evidence="1">
    <location>
        <begin position="59"/>
        <end position="80"/>
    </location>
</feature>
<evidence type="ECO:0000313" key="4">
    <source>
        <dbReference type="Proteomes" id="UP000092993"/>
    </source>
</evidence>
<name>A0A1C7MQ53_GRIFR</name>
<evidence type="ECO:0000313" key="3">
    <source>
        <dbReference type="EMBL" id="OBZ77094.1"/>
    </source>
</evidence>
<reference evidence="3 4" key="1">
    <citation type="submission" date="2016-03" db="EMBL/GenBank/DDBJ databases">
        <title>Whole genome sequencing of Grifola frondosa 9006-11.</title>
        <authorList>
            <person name="Min B."/>
            <person name="Park H."/>
            <person name="Kim J.-G."/>
            <person name="Cho H."/>
            <person name="Oh Y.-L."/>
            <person name="Kong W.-S."/>
            <person name="Choi I.-G."/>
        </authorList>
    </citation>
    <scope>NUCLEOTIDE SEQUENCE [LARGE SCALE GENOMIC DNA]</scope>
    <source>
        <strain evidence="3 4">9006-11</strain>
    </source>
</reference>
<dbReference type="EMBL" id="LUGG01000003">
    <property type="protein sequence ID" value="OBZ77094.1"/>
    <property type="molecule type" value="Genomic_DNA"/>
</dbReference>
<feature type="domain" description="DUF6534" evidence="2">
    <location>
        <begin position="33"/>
        <end position="164"/>
    </location>
</feature>
<comment type="caution">
    <text evidence="3">The sequence shown here is derived from an EMBL/GenBank/DDBJ whole genome shotgun (WGS) entry which is preliminary data.</text>
</comment>
<keyword evidence="1" id="KW-0472">Membrane</keyword>
<dbReference type="OrthoDB" id="3268207at2759"/>
<keyword evidence="1" id="KW-0812">Transmembrane</keyword>
<organism evidence="3 4">
    <name type="scientific">Grifola frondosa</name>
    <name type="common">Maitake</name>
    <name type="synonym">Polyporus frondosus</name>
    <dbReference type="NCBI Taxonomy" id="5627"/>
    <lineage>
        <taxon>Eukaryota</taxon>
        <taxon>Fungi</taxon>
        <taxon>Dikarya</taxon>
        <taxon>Basidiomycota</taxon>
        <taxon>Agaricomycotina</taxon>
        <taxon>Agaricomycetes</taxon>
        <taxon>Polyporales</taxon>
        <taxon>Grifolaceae</taxon>
        <taxon>Grifola</taxon>
    </lineage>
</organism>
<dbReference type="InterPro" id="IPR045339">
    <property type="entry name" value="DUF6534"/>
</dbReference>
<accession>A0A1C7MQ53</accession>
<dbReference type="PANTHER" id="PTHR40465:SF1">
    <property type="entry name" value="DUF6534 DOMAIN-CONTAINING PROTEIN"/>
    <property type="match status" value="1"/>
</dbReference>
<dbReference type="Proteomes" id="UP000092993">
    <property type="component" value="Unassembled WGS sequence"/>
</dbReference>